<dbReference type="InterPro" id="IPR051802">
    <property type="entry name" value="YfhM-like"/>
</dbReference>
<dbReference type="RefSeq" id="WP_188527548.1">
    <property type="nucleotide sequence ID" value="NZ_BMGI01000003.1"/>
</dbReference>
<dbReference type="InterPro" id="IPR008930">
    <property type="entry name" value="Terpenoid_cyclase/PrenylTrfase"/>
</dbReference>
<evidence type="ECO:0000256" key="2">
    <source>
        <dbReference type="ARBA" id="ARBA00022729"/>
    </source>
</evidence>
<dbReference type="Pfam" id="PF17962">
    <property type="entry name" value="bMG6"/>
    <property type="match status" value="1"/>
</dbReference>
<evidence type="ECO:0000256" key="5">
    <source>
        <dbReference type="SAM" id="SignalP"/>
    </source>
</evidence>
<dbReference type="InterPro" id="IPR002890">
    <property type="entry name" value="MG2"/>
</dbReference>
<dbReference type="PROSITE" id="PS50948">
    <property type="entry name" value="PAN"/>
    <property type="match status" value="1"/>
</dbReference>
<evidence type="ECO:0000256" key="1">
    <source>
        <dbReference type="ARBA" id="ARBA00010556"/>
    </source>
</evidence>
<dbReference type="SMART" id="SM01360">
    <property type="entry name" value="A2M"/>
    <property type="match status" value="1"/>
</dbReference>
<dbReference type="EMBL" id="BMGI01000003">
    <property type="protein sequence ID" value="GGD36482.1"/>
    <property type="molecule type" value="Genomic_DNA"/>
</dbReference>
<dbReference type="Gene3D" id="2.60.40.1930">
    <property type="match status" value="1"/>
</dbReference>
<dbReference type="InterPro" id="IPR041462">
    <property type="entry name" value="Bact_A2M_MG6"/>
</dbReference>
<dbReference type="Pfam" id="PF00207">
    <property type="entry name" value="A2M"/>
    <property type="match status" value="1"/>
</dbReference>
<dbReference type="CDD" id="cd01100">
    <property type="entry name" value="APPLE_Factor_XI_like"/>
    <property type="match status" value="1"/>
</dbReference>
<evidence type="ECO:0000313" key="8">
    <source>
        <dbReference type="Proteomes" id="UP000617355"/>
    </source>
</evidence>
<dbReference type="InterPro" id="IPR047565">
    <property type="entry name" value="Alpha-macroglob_thiol-ester_cl"/>
</dbReference>
<dbReference type="Pfam" id="PF01835">
    <property type="entry name" value="MG2"/>
    <property type="match status" value="1"/>
</dbReference>
<dbReference type="Pfam" id="PF17972">
    <property type="entry name" value="bMG5"/>
    <property type="match status" value="1"/>
</dbReference>
<dbReference type="InterPro" id="IPR026284">
    <property type="entry name" value="A2MG_proteobact"/>
</dbReference>
<dbReference type="Pfam" id="PF21142">
    <property type="entry name" value="A2M_bMG2"/>
    <property type="match status" value="1"/>
</dbReference>
<dbReference type="Proteomes" id="UP000617355">
    <property type="component" value="Unassembled WGS sequence"/>
</dbReference>
<name>A0ABQ1QMP7_9RHOB</name>
<evidence type="ECO:0000256" key="4">
    <source>
        <dbReference type="ARBA" id="ARBA00023157"/>
    </source>
</evidence>
<dbReference type="SMART" id="SM01419">
    <property type="entry name" value="Thiol-ester_cl"/>
    <property type="match status" value="1"/>
</dbReference>
<dbReference type="SMART" id="SM01359">
    <property type="entry name" value="A2M_N_2"/>
    <property type="match status" value="1"/>
</dbReference>
<dbReference type="SUPFAM" id="SSF48239">
    <property type="entry name" value="Terpenoid cyclases/Protein prenyltransferases"/>
    <property type="match status" value="1"/>
</dbReference>
<gene>
    <name evidence="7" type="ORF">GCM10011358_20380</name>
</gene>
<keyword evidence="3" id="KW-0677">Repeat</keyword>
<feature type="chain" id="PRO_5047517686" description="Apple domain-containing protein" evidence="5">
    <location>
        <begin position="21"/>
        <end position="1810"/>
    </location>
</feature>
<dbReference type="Pfam" id="PF07703">
    <property type="entry name" value="A2M_BRD"/>
    <property type="match status" value="1"/>
</dbReference>
<keyword evidence="2 5" id="KW-0732">Signal</keyword>
<organism evidence="7 8">
    <name type="scientific">Sinisalibacter lacisalsi</name>
    <dbReference type="NCBI Taxonomy" id="1526570"/>
    <lineage>
        <taxon>Bacteria</taxon>
        <taxon>Pseudomonadati</taxon>
        <taxon>Pseudomonadota</taxon>
        <taxon>Alphaproteobacteria</taxon>
        <taxon>Rhodobacterales</taxon>
        <taxon>Roseobacteraceae</taxon>
        <taxon>Sinisalibacter</taxon>
    </lineage>
</organism>
<dbReference type="PIRSF" id="PIRSF038980">
    <property type="entry name" value="A2M_bac"/>
    <property type="match status" value="1"/>
</dbReference>
<evidence type="ECO:0000259" key="6">
    <source>
        <dbReference type="PROSITE" id="PS50948"/>
    </source>
</evidence>
<dbReference type="SMART" id="SM00223">
    <property type="entry name" value="APPLE"/>
    <property type="match status" value="1"/>
</dbReference>
<dbReference type="InterPro" id="IPR003609">
    <property type="entry name" value="Pan_app"/>
</dbReference>
<feature type="domain" description="Apple" evidence="6">
    <location>
        <begin position="24"/>
        <end position="102"/>
    </location>
</feature>
<dbReference type="InterPro" id="IPR041203">
    <property type="entry name" value="Bact_A2M_MG5"/>
</dbReference>
<keyword evidence="4" id="KW-1015">Disulfide bond</keyword>
<dbReference type="Pfam" id="PF00024">
    <property type="entry name" value="PAN_1"/>
    <property type="match status" value="1"/>
</dbReference>
<reference evidence="8" key="1">
    <citation type="journal article" date="2019" name="Int. J. Syst. Evol. Microbiol.">
        <title>The Global Catalogue of Microorganisms (GCM) 10K type strain sequencing project: providing services to taxonomists for standard genome sequencing and annotation.</title>
        <authorList>
            <consortium name="The Broad Institute Genomics Platform"/>
            <consortium name="The Broad Institute Genome Sequencing Center for Infectious Disease"/>
            <person name="Wu L."/>
            <person name="Ma J."/>
        </authorList>
    </citation>
    <scope>NUCLEOTIDE SEQUENCE [LARGE SCALE GENOMIC DNA]</scope>
    <source>
        <strain evidence="8">CGMCC 1.12922</strain>
    </source>
</reference>
<dbReference type="InterPro" id="IPR000177">
    <property type="entry name" value="Apple"/>
</dbReference>
<feature type="signal peptide" evidence="5">
    <location>
        <begin position="1"/>
        <end position="20"/>
    </location>
</feature>
<dbReference type="Pfam" id="PF11974">
    <property type="entry name" value="bMG3"/>
    <property type="match status" value="1"/>
</dbReference>
<comment type="similarity">
    <text evidence="1">Belongs to the protease inhibitor I39 (alpha-2-macroglobulin) family. Bacterial alpha-2-macroglobulin subfamily.</text>
</comment>
<keyword evidence="8" id="KW-1185">Reference proteome</keyword>
<dbReference type="PANTHER" id="PTHR40094">
    <property type="entry name" value="ALPHA-2-MACROGLOBULIN HOMOLOG"/>
    <property type="match status" value="1"/>
</dbReference>
<comment type="caution">
    <text evidence="7">The sequence shown here is derived from an EMBL/GenBank/DDBJ whole genome shotgun (WGS) entry which is preliminary data.</text>
</comment>
<evidence type="ECO:0000256" key="3">
    <source>
        <dbReference type="ARBA" id="ARBA00022737"/>
    </source>
</evidence>
<proteinExistence type="inferred from homology"/>
<dbReference type="Gene3D" id="3.50.4.10">
    <property type="entry name" value="Hepatocyte Growth Factor"/>
    <property type="match status" value="1"/>
</dbReference>
<dbReference type="InterPro" id="IPR041246">
    <property type="entry name" value="Bact_MG10"/>
</dbReference>
<sequence length="1810" mass="192804">MRLILIFFAFFFSLTQIALAEGPVPEKRVILHRDTDFPGGDIQSIFDTTLEACESACLTREDCRAFTYNSRSQACFLKDRFGTSESYSGAFSGEIVAAPPAVVAGAEARAERLDFLYESDIAQAQARARALPREFLSGGWSAEQLLGWAQEAEADANIVSAMRYTAAATVISDAGQDWADYARLANSVAFSTTNQSERTKLYQTALEAAISGYLRAASPAQEANALTEMATALENLGRGRQMISALRLAQAASPRAETAEAIDRAVGLYGFRVTDSSVESDAASPRICAQFSESLVETGVDYAPFVQSDVSGLAVSARGSQLCVEGVSHGNRYALTLRAGLPAASGEELAKPVQLNLYVRDRAPSVRFPGRAYVLPASPDAGLPIVAVNASEIELTLSRLPDRNLVRAYAEDWFGRALSTWDVSWFNETLAEPIWEGTAQVASELNRDVTTRLPIGEALADQPPGIYVLHAVVPGETQDSSPPATQWFVISDIGLTTMMGADGLHVFARSLGSAEPIAGATVQLASRANAVLGEAVTDAAGYARFPEGMTSGRAGAEPAMLTLTKGDDIAFLSLTGPAFDLSDRGVEGHAAAPPIDVFLTTDRGAYRAGETVHATALARDDRAEAIEGLPLIAVLSRPDGVEYSRHLSKGAGAGGHVFSLPLAGNAPRGTWRLDLFADPDAPALSSTTLLVEDFLPERIDFDLALSSERPRLTERPRLKLEARYLFGAPAADLAIEGDLRLRSTREIAEWPGYRFGPHEDLYGPQWGMIPEARTDASGRAEFAVGFPDAETRGTPLVAEINIRVKEGSGRPVERSLNVPVAPAEPLIGIRPGFDGTVPEGAEASFDLIALAPDLGLRAMEVSWELNRVETRYQWYSMHGNWNWEPTTTRTRVASGEAMLGDDPVRVSAPTDWGRYELVVSEKGGSYVASSVEFFAGWYAPADATTTPDMLEVSLDAPAYAPGDTATLRFVPRAAGKALVTVVSNRLIDMVAVDAVAGENTVRLPVTEDWGAGAYVMATMIRPLDETEGREPTRALGLTHASVDPGAHQLAAAFDVPAEAAPRGPLEVVLEVDGVADGESAWATIAAVDVGILNLTSFEAPDPSDHYFGQRRLGMAVRDLYGRLIDGRSGAMGAIRSGGDAMAQMRMQAPPPTEELMAQFSGPVEVIDGKAVARIDLPEFNGTVKLMAVVWSKTGVGNAQAEVLVRDPVVLTASLPRFLAPGDEARMLLELTHAKGPAGEMRLSAASDTVAVAGGGFARDVTLGEGETARLSVPVTAPGVGVHQIDLALETPDGVRLTKTLTLPVERLDPEVARTTRLSLAPGQGFTLTRDMLAGLDAGTARATITGGPLARVDAAGLLDKLDAYPYGCTEQQASRALPLLYMGGIAEAMGLADREDLPGRVRGAIAAVLANQSSSGAFGVWRPGSGDLWLDAYASDFLARARTEGYEVPDSGFRAAMDNLRNRVNYYPDFEDGGQDLAYALYVLAREGAASMGDLRYYADTRADEFATPLASAQIGAALAAYGDPVRADRMFARAMRQIESASDEGQVWRADYGTNLRDAAAVLALGTEAGSEAIDREALLGRIVAGAGRLSTQEAAWSLLAANALLEEAPGAGLTLDGAALSGPLVRILGSADLARDRVIVNEGLRETLLTTTIIGVPDVAPPAEGNGYAIERRYFTMEGEPADPGEVAQGTRLVTLLTVTPWAYSEGRLMITDPLPAGFEIDNPNLLRAGDIKALDWLQVTSETETTEFRQDRFLAAVDWSSDKPIRLAYVVRAVTTGQFHHPAASIEDMYRPAYRAVGAAGTVRVTE</sequence>
<dbReference type="SUPFAM" id="SSF57414">
    <property type="entry name" value="Hairpin loop containing domain-like"/>
    <property type="match status" value="1"/>
</dbReference>
<dbReference type="Gene3D" id="1.50.10.20">
    <property type="match status" value="1"/>
</dbReference>
<dbReference type="Pfam" id="PF17973">
    <property type="entry name" value="bMG10"/>
    <property type="match status" value="1"/>
</dbReference>
<dbReference type="InterPro" id="IPR011625">
    <property type="entry name" value="A2M_N_BRD"/>
</dbReference>
<evidence type="ECO:0000313" key="7">
    <source>
        <dbReference type="EMBL" id="GGD36482.1"/>
    </source>
</evidence>
<dbReference type="InterPro" id="IPR021868">
    <property type="entry name" value="Alpha_2_Macroglob_MG3"/>
</dbReference>
<dbReference type="InterPro" id="IPR049120">
    <property type="entry name" value="A2M_bMG2"/>
</dbReference>
<dbReference type="PANTHER" id="PTHR40094:SF1">
    <property type="entry name" value="UBIQUITIN DOMAIN-CONTAINING PROTEIN"/>
    <property type="match status" value="1"/>
</dbReference>
<accession>A0ABQ1QMP7</accession>
<protein>
    <recommendedName>
        <fullName evidence="6">Apple domain-containing protein</fullName>
    </recommendedName>
</protein>
<dbReference type="InterPro" id="IPR001599">
    <property type="entry name" value="Macroglobln_a2"/>
</dbReference>
<dbReference type="CDD" id="cd02891">
    <property type="entry name" value="A2M_like"/>
    <property type="match status" value="1"/>
</dbReference>